<keyword evidence="2" id="KW-1185">Reference proteome</keyword>
<name>A0A653C4H2_CALMS</name>
<protein>
    <submittedName>
        <fullName evidence="1">Uncharacterized protein</fullName>
    </submittedName>
</protein>
<reference evidence="1 2" key="1">
    <citation type="submission" date="2019-01" db="EMBL/GenBank/DDBJ databases">
        <authorList>
            <person name="Sayadi A."/>
        </authorList>
    </citation>
    <scope>NUCLEOTIDE SEQUENCE [LARGE SCALE GENOMIC DNA]</scope>
</reference>
<feature type="non-terminal residue" evidence="1">
    <location>
        <position position="99"/>
    </location>
</feature>
<dbReference type="EMBL" id="CAACVG010006826">
    <property type="protein sequence ID" value="VEN42019.1"/>
    <property type="molecule type" value="Genomic_DNA"/>
</dbReference>
<dbReference type="AlphaFoldDB" id="A0A653C4H2"/>
<organism evidence="1 2">
    <name type="scientific">Callosobruchus maculatus</name>
    <name type="common">Southern cowpea weevil</name>
    <name type="synonym">Pulse bruchid</name>
    <dbReference type="NCBI Taxonomy" id="64391"/>
    <lineage>
        <taxon>Eukaryota</taxon>
        <taxon>Metazoa</taxon>
        <taxon>Ecdysozoa</taxon>
        <taxon>Arthropoda</taxon>
        <taxon>Hexapoda</taxon>
        <taxon>Insecta</taxon>
        <taxon>Pterygota</taxon>
        <taxon>Neoptera</taxon>
        <taxon>Endopterygota</taxon>
        <taxon>Coleoptera</taxon>
        <taxon>Polyphaga</taxon>
        <taxon>Cucujiformia</taxon>
        <taxon>Chrysomeloidea</taxon>
        <taxon>Chrysomelidae</taxon>
        <taxon>Bruchinae</taxon>
        <taxon>Bruchini</taxon>
        <taxon>Callosobruchus</taxon>
    </lineage>
</organism>
<accession>A0A653C4H2</accession>
<evidence type="ECO:0000313" key="2">
    <source>
        <dbReference type="Proteomes" id="UP000410492"/>
    </source>
</evidence>
<proteinExistence type="predicted"/>
<dbReference type="Proteomes" id="UP000410492">
    <property type="component" value="Unassembled WGS sequence"/>
</dbReference>
<evidence type="ECO:0000313" key="1">
    <source>
        <dbReference type="EMBL" id="VEN42019.1"/>
    </source>
</evidence>
<sequence length="99" mass="10456">MTTFTDAAMLQNSSTTCASKTLKKFTLPSPACEISEATSMPDSPAVRLAKSIEALKQGFLGDRNVANKVDHGSQTAIPTSTADMKKDVEIYGSTSLAQV</sequence>
<gene>
    <name evidence="1" type="ORF">CALMAC_LOCUS5652</name>
</gene>